<accession>A0AAW0KGA2</accession>
<dbReference type="AlphaFoldDB" id="A0AAW0KGA2"/>
<dbReference type="EMBL" id="PKMF04000318">
    <property type="protein sequence ID" value="KAK7837895.1"/>
    <property type="molecule type" value="Genomic_DNA"/>
</dbReference>
<evidence type="ECO:0000313" key="1">
    <source>
        <dbReference type="EMBL" id="KAK7837895.1"/>
    </source>
</evidence>
<dbReference type="Proteomes" id="UP000237347">
    <property type="component" value="Unassembled WGS sequence"/>
</dbReference>
<organism evidence="1 2">
    <name type="scientific">Quercus suber</name>
    <name type="common">Cork oak</name>
    <dbReference type="NCBI Taxonomy" id="58331"/>
    <lineage>
        <taxon>Eukaryota</taxon>
        <taxon>Viridiplantae</taxon>
        <taxon>Streptophyta</taxon>
        <taxon>Embryophyta</taxon>
        <taxon>Tracheophyta</taxon>
        <taxon>Spermatophyta</taxon>
        <taxon>Magnoliopsida</taxon>
        <taxon>eudicotyledons</taxon>
        <taxon>Gunneridae</taxon>
        <taxon>Pentapetalae</taxon>
        <taxon>rosids</taxon>
        <taxon>fabids</taxon>
        <taxon>Fagales</taxon>
        <taxon>Fagaceae</taxon>
        <taxon>Quercus</taxon>
    </lineage>
</organism>
<evidence type="ECO:0000313" key="2">
    <source>
        <dbReference type="Proteomes" id="UP000237347"/>
    </source>
</evidence>
<sequence>MIINWIMVEPIGFGRYMRMDSTFIK</sequence>
<reference evidence="1 2" key="1">
    <citation type="journal article" date="2018" name="Sci. Data">
        <title>The draft genome sequence of cork oak.</title>
        <authorList>
            <person name="Ramos A.M."/>
            <person name="Usie A."/>
            <person name="Barbosa P."/>
            <person name="Barros P.M."/>
            <person name="Capote T."/>
            <person name="Chaves I."/>
            <person name="Simoes F."/>
            <person name="Abreu I."/>
            <person name="Carrasquinho I."/>
            <person name="Faro C."/>
            <person name="Guimaraes J.B."/>
            <person name="Mendonca D."/>
            <person name="Nobrega F."/>
            <person name="Rodrigues L."/>
            <person name="Saibo N.J.M."/>
            <person name="Varela M.C."/>
            <person name="Egas C."/>
            <person name="Matos J."/>
            <person name="Miguel C.M."/>
            <person name="Oliveira M.M."/>
            <person name="Ricardo C.P."/>
            <person name="Goncalves S."/>
        </authorList>
    </citation>
    <scope>NUCLEOTIDE SEQUENCE [LARGE SCALE GENOMIC DNA]</scope>
    <source>
        <strain evidence="2">cv. HL8</strain>
    </source>
</reference>
<protein>
    <submittedName>
        <fullName evidence="1">Uncharacterized protein</fullName>
    </submittedName>
</protein>
<gene>
    <name evidence="1" type="ORF">CFP56_020604</name>
</gene>
<name>A0AAW0KGA2_QUESU</name>
<proteinExistence type="predicted"/>
<comment type="caution">
    <text evidence="1">The sequence shown here is derived from an EMBL/GenBank/DDBJ whole genome shotgun (WGS) entry which is preliminary data.</text>
</comment>
<keyword evidence="2" id="KW-1185">Reference proteome</keyword>